<reference evidence="1" key="1">
    <citation type="submission" date="2019-07" db="EMBL/GenBank/DDBJ databases">
        <authorList>
            <person name="Dittberner H."/>
        </authorList>
    </citation>
    <scope>NUCLEOTIDE SEQUENCE [LARGE SCALE GENOMIC DNA]</scope>
</reference>
<organism evidence="1 2">
    <name type="scientific">Arabis nemorensis</name>
    <dbReference type="NCBI Taxonomy" id="586526"/>
    <lineage>
        <taxon>Eukaryota</taxon>
        <taxon>Viridiplantae</taxon>
        <taxon>Streptophyta</taxon>
        <taxon>Embryophyta</taxon>
        <taxon>Tracheophyta</taxon>
        <taxon>Spermatophyta</taxon>
        <taxon>Magnoliopsida</taxon>
        <taxon>eudicotyledons</taxon>
        <taxon>Gunneridae</taxon>
        <taxon>Pentapetalae</taxon>
        <taxon>rosids</taxon>
        <taxon>malvids</taxon>
        <taxon>Brassicales</taxon>
        <taxon>Brassicaceae</taxon>
        <taxon>Arabideae</taxon>
        <taxon>Arabis</taxon>
    </lineage>
</organism>
<evidence type="ECO:0000313" key="2">
    <source>
        <dbReference type="Proteomes" id="UP000489600"/>
    </source>
</evidence>
<keyword evidence="2" id="KW-1185">Reference proteome</keyword>
<dbReference type="Proteomes" id="UP000489600">
    <property type="component" value="Unassembled WGS sequence"/>
</dbReference>
<comment type="caution">
    <text evidence="1">The sequence shown here is derived from an EMBL/GenBank/DDBJ whole genome shotgun (WGS) entry which is preliminary data.</text>
</comment>
<dbReference type="OrthoDB" id="1109375at2759"/>
<gene>
    <name evidence="1" type="ORF">ANE_LOCUS18512</name>
</gene>
<proteinExistence type="predicted"/>
<evidence type="ECO:0000313" key="1">
    <source>
        <dbReference type="EMBL" id="VVB08068.1"/>
    </source>
</evidence>
<name>A0A565C3C6_9BRAS</name>
<dbReference type="AlphaFoldDB" id="A0A565C3C6"/>
<dbReference type="EMBL" id="CABITT030000006">
    <property type="protein sequence ID" value="VVB08068.1"/>
    <property type="molecule type" value="Genomic_DNA"/>
</dbReference>
<accession>A0A565C3C6</accession>
<sequence>MAEFQNTRLYAGSLLEIECTPVIDSGVGVLMCLRAAFYVMWMMRLSNTSSSISHEIWHAFFNSMHLSPPTGFEQCILWLLSPSYDANITLVIRLAFQASLYGIWRERNARLHSSISTPGLTHYQRHQTNDLL</sequence>
<protein>
    <submittedName>
        <fullName evidence="1">Uncharacterized protein</fullName>
    </submittedName>
</protein>